<evidence type="ECO:0000256" key="1">
    <source>
        <dbReference type="SAM" id="MobiDB-lite"/>
    </source>
</evidence>
<sequence length="213" mass="23486">MHVGKHEETRESNLDRAKRAILDPKEGARVQWDARSGKERHAARSALACTGVGGCSDARSGAQKHGQARGRAREDRRVGRHGHARRMRACMHAARCRGAQAQARAVTSKRRRGEHAHGRARAGDAERLGVRRVHCSPESTSINGDGVDGLSVVFNLLGYFGLSECKRARGRGQKDRGKGRLPLGSPWVPWLKRRNREKARVSIGRAFVVRGLN</sequence>
<feature type="region of interest" description="Disordered" evidence="1">
    <location>
        <begin position="105"/>
        <end position="125"/>
    </location>
</feature>
<evidence type="ECO:0000313" key="2">
    <source>
        <dbReference type="EMBL" id="PKI45012.1"/>
    </source>
</evidence>
<dbReference type="AlphaFoldDB" id="A0A2I0ILX5"/>
<dbReference type="EMBL" id="PGOL01002804">
    <property type="protein sequence ID" value="PKI45012.1"/>
    <property type="molecule type" value="Genomic_DNA"/>
</dbReference>
<keyword evidence="3" id="KW-1185">Reference proteome</keyword>
<dbReference type="Proteomes" id="UP000233551">
    <property type="component" value="Unassembled WGS sequence"/>
</dbReference>
<proteinExistence type="predicted"/>
<comment type="caution">
    <text evidence="2">The sequence shown here is derived from an EMBL/GenBank/DDBJ whole genome shotgun (WGS) entry which is preliminary data.</text>
</comment>
<feature type="compositionally biased region" description="Basic and acidic residues" evidence="1">
    <location>
        <begin position="115"/>
        <end position="125"/>
    </location>
</feature>
<organism evidence="2 3">
    <name type="scientific">Punica granatum</name>
    <name type="common">Pomegranate</name>
    <dbReference type="NCBI Taxonomy" id="22663"/>
    <lineage>
        <taxon>Eukaryota</taxon>
        <taxon>Viridiplantae</taxon>
        <taxon>Streptophyta</taxon>
        <taxon>Embryophyta</taxon>
        <taxon>Tracheophyta</taxon>
        <taxon>Spermatophyta</taxon>
        <taxon>Magnoliopsida</taxon>
        <taxon>eudicotyledons</taxon>
        <taxon>Gunneridae</taxon>
        <taxon>Pentapetalae</taxon>
        <taxon>rosids</taxon>
        <taxon>malvids</taxon>
        <taxon>Myrtales</taxon>
        <taxon>Lythraceae</taxon>
        <taxon>Punica</taxon>
    </lineage>
</organism>
<protein>
    <submittedName>
        <fullName evidence="2">Uncharacterized protein</fullName>
    </submittedName>
</protein>
<evidence type="ECO:0000313" key="3">
    <source>
        <dbReference type="Proteomes" id="UP000233551"/>
    </source>
</evidence>
<name>A0A2I0ILX5_PUNGR</name>
<reference evidence="2 3" key="1">
    <citation type="submission" date="2017-11" db="EMBL/GenBank/DDBJ databases">
        <title>De-novo sequencing of pomegranate (Punica granatum L.) genome.</title>
        <authorList>
            <person name="Akparov Z."/>
            <person name="Amiraslanov A."/>
            <person name="Hajiyeva S."/>
            <person name="Abbasov M."/>
            <person name="Kaur K."/>
            <person name="Hamwieh A."/>
            <person name="Solovyev V."/>
            <person name="Salamov A."/>
            <person name="Braich B."/>
            <person name="Kosarev P."/>
            <person name="Mahmoud A."/>
            <person name="Hajiyev E."/>
            <person name="Babayeva S."/>
            <person name="Izzatullayeva V."/>
            <person name="Mammadov A."/>
            <person name="Mammadov A."/>
            <person name="Sharifova S."/>
            <person name="Ojaghi J."/>
            <person name="Eynullazada K."/>
            <person name="Bayramov B."/>
            <person name="Abdulazimova A."/>
            <person name="Shahmuradov I."/>
        </authorList>
    </citation>
    <scope>NUCLEOTIDE SEQUENCE [LARGE SCALE GENOMIC DNA]</scope>
    <source>
        <strain evidence="3">cv. AG2017</strain>
        <tissue evidence="2">Leaf</tissue>
    </source>
</reference>
<gene>
    <name evidence="2" type="ORF">CRG98_034584</name>
</gene>
<feature type="region of interest" description="Disordered" evidence="1">
    <location>
        <begin position="54"/>
        <end position="83"/>
    </location>
</feature>
<accession>A0A2I0ILX5</accession>